<sequence>MKKMLFAAALCLTLAASIRPAHALAISLFPRTGLTVHRFDDVFIDVNLTGLRPAGLNRTLGAFEVDLLFDPNLFQKIDTPPAGWGMGLGGVPAGEALASMVLTAPGILHLSAVSLLEASPAGCVFCTGPYLADLQADSFRLATVGLYAYNPNLPEGVTTVRTSSAILGDGDGNRLPDVPDTMLQLSVPEPGTLALLPLGLACAAVIGKRRRASARFNTAVT</sequence>
<proteinExistence type="predicted"/>
<dbReference type="NCBIfam" id="TIGR02595">
    <property type="entry name" value="PEP_CTERM"/>
    <property type="match status" value="1"/>
</dbReference>
<keyword evidence="1" id="KW-0732">Signal</keyword>
<organism evidence="2 3">
    <name type="scientific">Pseudoduganella rivuli</name>
    <dbReference type="NCBI Taxonomy" id="2666085"/>
    <lineage>
        <taxon>Bacteria</taxon>
        <taxon>Pseudomonadati</taxon>
        <taxon>Pseudomonadota</taxon>
        <taxon>Betaproteobacteria</taxon>
        <taxon>Burkholderiales</taxon>
        <taxon>Oxalobacteraceae</taxon>
        <taxon>Telluria group</taxon>
        <taxon>Pseudoduganella</taxon>
    </lineage>
</organism>
<comment type="caution">
    <text evidence="2">The sequence shown here is derived from an EMBL/GenBank/DDBJ whole genome shotgun (WGS) entry which is preliminary data.</text>
</comment>
<dbReference type="InterPro" id="IPR013424">
    <property type="entry name" value="Ice-binding_C"/>
</dbReference>
<gene>
    <name evidence="2" type="ORF">GJ700_09845</name>
</gene>
<reference evidence="2 3" key="1">
    <citation type="submission" date="2019-11" db="EMBL/GenBank/DDBJ databases">
        <title>Novel species isolated from a subtropical stream in China.</title>
        <authorList>
            <person name="Lu H."/>
        </authorList>
    </citation>
    <scope>NUCLEOTIDE SEQUENCE [LARGE SCALE GENOMIC DNA]</scope>
    <source>
        <strain evidence="2 3">FT92W</strain>
    </source>
</reference>
<protein>
    <submittedName>
        <fullName evidence="2">PEP-CTERM sorting domain-containing protein</fullName>
    </submittedName>
</protein>
<evidence type="ECO:0000313" key="2">
    <source>
        <dbReference type="EMBL" id="MRV72014.1"/>
    </source>
</evidence>
<dbReference type="Proteomes" id="UP000446768">
    <property type="component" value="Unassembled WGS sequence"/>
</dbReference>
<dbReference type="AlphaFoldDB" id="A0A7X2LTM7"/>
<name>A0A7X2LTM7_9BURK</name>
<evidence type="ECO:0000256" key="1">
    <source>
        <dbReference type="SAM" id="SignalP"/>
    </source>
</evidence>
<keyword evidence="3" id="KW-1185">Reference proteome</keyword>
<evidence type="ECO:0000313" key="3">
    <source>
        <dbReference type="Proteomes" id="UP000446768"/>
    </source>
</evidence>
<feature type="signal peptide" evidence="1">
    <location>
        <begin position="1"/>
        <end position="23"/>
    </location>
</feature>
<dbReference type="RefSeq" id="WP_154373147.1">
    <property type="nucleotide sequence ID" value="NZ_WKJJ01000005.1"/>
</dbReference>
<dbReference type="EMBL" id="WKJJ01000005">
    <property type="protein sequence ID" value="MRV72014.1"/>
    <property type="molecule type" value="Genomic_DNA"/>
</dbReference>
<accession>A0A7X2LTM7</accession>
<feature type="chain" id="PRO_5031163165" evidence="1">
    <location>
        <begin position="24"/>
        <end position="221"/>
    </location>
</feature>